<name>A0A5D3FNI6_9ACTN</name>
<dbReference type="CDD" id="cd00093">
    <property type="entry name" value="HTH_XRE"/>
    <property type="match status" value="1"/>
</dbReference>
<comment type="caution">
    <text evidence="2">The sequence shown here is derived from an EMBL/GenBank/DDBJ whole genome shotgun (WGS) entry which is preliminary data.</text>
</comment>
<proteinExistence type="predicted"/>
<protein>
    <submittedName>
        <fullName evidence="2">Helix-turn-helix domain-containing protein</fullName>
    </submittedName>
</protein>
<dbReference type="EMBL" id="VSRQ01000003">
    <property type="protein sequence ID" value="TYK49572.1"/>
    <property type="molecule type" value="Genomic_DNA"/>
</dbReference>
<evidence type="ECO:0000313" key="2">
    <source>
        <dbReference type="EMBL" id="TYK49572.1"/>
    </source>
</evidence>
<dbReference type="InterPro" id="IPR001387">
    <property type="entry name" value="Cro/C1-type_HTH"/>
</dbReference>
<dbReference type="SUPFAM" id="SSF47413">
    <property type="entry name" value="lambda repressor-like DNA-binding domains"/>
    <property type="match status" value="1"/>
</dbReference>
<dbReference type="RefSeq" id="WP_148760442.1">
    <property type="nucleotide sequence ID" value="NZ_VSRQ01000003.1"/>
</dbReference>
<sequence length="367" mass="39777">MTFGERMRQLMQEQDVSLRRLAKAVPCNVGYLSKVARDLGGPSEDLAKRLDELLGAGGELAGLRRPPQRPTSVKAGDADRLRHAARKPLRVDPATVEALARVLDGQRRLEDSVGSAAVLPAVRVQLKSITSMVTEARGPIRNDLLDVAAQWSQFGGWLYASVGRPGDALKSLGRTLEWATESGNQQIVGEVLSWQGYVAERRGQIGAMIGLSQAAQRLRAGSVGRVYDLYQEARALAAVGEADAVRRLTEQAAAAVVDVRPDVARPWEYYYFAPGFFVLEHGLAYRILGRTDPAYNAVAIEHLKAGLDGLPANMRASEWAGDFVYQLAMAYLQIGEAGEAERVAADLETIATRTGSDRLTGLLAALR</sequence>
<gene>
    <name evidence="2" type="ORF">FXF68_17690</name>
</gene>
<dbReference type="InterPro" id="IPR010982">
    <property type="entry name" value="Lambda_DNA-bd_dom_sf"/>
</dbReference>
<dbReference type="Proteomes" id="UP000323505">
    <property type="component" value="Unassembled WGS sequence"/>
</dbReference>
<keyword evidence="3" id="KW-1185">Reference proteome</keyword>
<dbReference type="AlphaFoldDB" id="A0A5D3FNI6"/>
<dbReference type="SMART" id="SM00530">
    <property type="entry name" value="HTH_XRE"/>
    <property type="match status" value="1"/>
</dbReference>
<evidence type="ECO:0000313" key="3">
    <source>
        <dbReference type="Proteomes" id="UP000323505"/>
    </source>
</evidence>
<evidence type="ECO:0000259" key="1">
    <source>
        <dbReference type="SMART" id="SM00530"/>
    </source>
</evidence>
<organism evidence="2 3">
    <name type="scientific">Actinomadura decatromicini</name>
    <dbReference type="NCBI Taxonomy" id="2604572"/>
    <lineage>
        <taxon>Bacteria</taxon>
        <taxon>Bacillati</taxon>
        <taxon>Actinomycetota</taxon>
        <taxon>Actinomycetes</taxon>
        <taxon>Streptosporangiales</taxon>
        <taxon>Thermomonosporaceae</taxon>
        <taxon>Actinomadura</taxon>
    </lineage>
</organism>
<accession>A0A5D3FNI6</accession>
<feature type="domain" description="HTH cro/C1-type" evidence="1">
    <location>
        <begin position="6"/>
        <end position="61"/>
    </location>
</feature>
<dbReference type="GO" id="GO:0003677">
    <property type="term" value="F:DNA binding"/>
    <property type="evidence" value="ECO:0007669"/>
    <property type="project" value="InterPro"/>
</dbReference>
<dbReference type="Pfam" id="PF13560">
    <property type="entry name" value="HTH_31"/>
    <property type="match status" value="1"/>
</dbReference>
<reference evidence="2 3" key="1">
    <citation type="submission" date="2019-08" db="EMBL/GenBank/DDBJ databases">
        <title>Actinomadura sp. nov. CYP1-5 isolated from mountain soil.</title>
        <authorList>
            <person name="Songsumanus A."/>
            <person name="Kuncharoen N."/>
            <person name="Kudo T."/>
            <person name="Yuki M."/>
            <person name="Igarashi Y."/>
            <person name="Tanasupawat S."/>
        </authorList>
    </citation>
    <scope>NUCLEOTIDE SEQUENCE [LARGE SCALE GENOMIC DNA]</scope>
    <source>
        <strain evidence="2 3">CYP1-5</strain>
    </source>
</reference>